<dbReference type="InterPro" id="IPR045357">
    <property type="entry name" value="Aminopeptidase_N-like_N"/>
</dbReference>
<sequence>MSPLAAAALLVYYVLSPGSRPVHGHGAGCAAACRLPAATRPESYELRLEPRTVWPAAAFNGVARIAIRARHATDVITLNAKDLDVISATVTDSRLGADVAVDRLVHRPADEQFEIRLAARVAADRAYVVTVSYGGTVRNDSTGLFAISYGEEPVTAKWLVVTDFEPTYARRVFPCYDEPVYKVVFNISVVKKKNQIALSNMPIRAIEHGPDDTETVYFESTPPMSTYLVAIYVGEFEPSKNYSKITAYTQNMYMNQTEYIGVEASKRLQVMEEYTGIEYTLPKMDMLVIPDFRAGMENWGLNIFRENYIRLQENSTTAVKMSVFKLVQHEFAHQWFGNLVTCEWWDYLWLNEGFATYFEYFATKMVCPSWPMEELFVIEIHQSALSYDQTARRSITSSVCTQDEIEDQFDVITYKKSPAVLRMLRYLVTEKLFQLSLRHYLNVNRESVAEPNDLYSSFDHVLNDNDYDLGNELTVNEFMSNWTLQPGYPVLRITKNNISNTFSVTQSRFINHEKLGETTPPAWHIGLTFTTESSKDFNYTRPCFWTNKTSTLTIIPAPENSGWFLFNIKSSGFYRVNYDVDNWMALIKQLREAPAEIHVLNRAQLIDDAFNLAGAGQLDYSVPLRLAEYLQNENNTLPWRSAMESFSNIIILKDNDRGYTSLMPQVIRLAGILSAKLKLLESNDNSLFILRRSWFAVLSKACKLLNMDYCPKKTQEKFERKKMPEKTSDVTNTVAFKVSEKASIVLPAETSDLTSARQNAH</sequence>
<evidence type="ECO:0000256" key="19">
    <source>
        <dbReference type="ARBA" id="ARBA00023136"/>
    </source>
</evidence>
<dbReference type="RefSeq" id="XP_025405730.1">
    <property type="nucleotide sequence ID" value="XM_025549945.1"/>
</dbReference>
<dbReference type="Pfam" id="PF11838">
    <property type="entry name" value="ERAP1_C"/>
    <property type="match status" value="1"/>
</dbReference>
<dbReference type="FunFam" id="2.60.40.1910:FF:000008">
    <property type="entry name" value="Aminopeptidase"/>
    <property type="match status" value="1"/>
</dbReference>
<keyword evidence="15" id="KW-0106">Calcium</keyword>
<evidence type="ECO:0000256" key="17">
    <source>
        <dbReference type="ARBA" id="ARBA00022989"/>
    </source>
</evidence>
<dbReference type="SUPFAM" id="SSF63737">
    <property type="entry name" value="Leukotriene A4 hydrolase N-terminal domain"/>
    <property type="match status" value="1"/>
</dbReference>
<dbReference type="Pfam" id="PF01433">
    <property type="entry name" value="Peptidase_M1"/>
    <property type="match status" value="1"/>
</dbReference>
<dbReference type="GO" id="GO:0006508">
    <property type="term" value="P:proteolysis"/>
    <property type="evidence" value="ECO:0007669"/>
    <property type="project" value="UniProtKB-KW"/>
</dbReference>
<evidence type="ECO:0000256" key="4">
    <source>
        <dbReference type="ARBA" id="ARBA00010136"/>
    </source>
</evidence>
<dbReference type="GeneID" id="112679985"/>
<organism evidence="30 31">
    <name type="scientific">Sipha flava</name>
    <name type="common">yellow sugarcane aphid</name>
    <dbReference type="NCBI Taxonomy" id="143950"/>
    <lineage>
        <taxon>Eukaryota</taxon>
        <taxon>Metazoa</taxon>
        <taxon>Ecdysozoa</taxon>
        <taxon>Arthropoda</taxon>
        <taxon>Hexapoda</taxon>
        <taxon>Insecta</taxon>
        <taxon>Pterygota</taxon>
        <taxon>Neoptera</taxon>
        <taxon>Paraneoptera</taxon>
        <taxon>Hemiptera</taxon>
        <taxon>Sternorrhyncha</taxon>
        <taxon>Aphidomorpha</taxon>
        <taxon>Aphidoidea</taxon>
        <taxon>Aphididae</taxon>
        <taxon>Sipha</taxon>
    </lineage>
</organism>
<dbReference type="Gene3D" id="2.60.40.1910">
    <property type="match status" value="1"/>
</dbReference>
<dbReference type="InterPro" id="IPR024571">
    <property type="entry name" value="ERAP1-like_C_dom"/>
</dbReference>
<evidence type="ECO:0000256" key="15">
    <source>
        <dbReference type="ARBA" id="ARBA00022837"/>
    </source>
</evidence>
<keyword evidence="18 26" id="KW-0482">Metalloprotease</keyword>
<evidence type="ECO:0000256" key="21">
    <source>
        <dbReference type="ARBA" id="ARBA00023180"/>
    </source>
</evidence>
<keyword evidence="22" id="KW-0449">Lipoprotein</keyword>
<comment type="subunit">
    <text evidence="5">Homodimer; disulfide-linked.</text>
</comment>
<dbReference type="GO" id="GO:0004230">
    <property type="term" value="F:glutamyl aminopeptidase activity"/>
    <property type="evidence" value="ECO:0007669"/>
    <property type="project" value="UniProtKB-EC"/>
</dbReference>
<feature type="domain" description="Peptidase M1 membrane alanine aminopeptidase" evidence="27">
    <location>
        <begin position="265"/>
        <end position="482"/>
    </location>
</feature>
<evidence type="ECO:0000256" key="2">
    <source>
        <dbReference type="ARBA" id="ARBA00004401"/>
    </source>
</evidence>
<evidence type="ECO:0000256" key="22">
    <source>
        <dbReference type="ARBA" id="ARBA00023288"/>
    </source>
</evidence>
<keyword evidence="20" id="KW-1015">Disulfide bond</keyword>
<dbReference type="AlphaFoldDB" id="A0A8B8F5B9"/>
<dbReference type="CDD" id="cd09601">
    <property type="entry name" value="M1_APN-Q_like"/>
    <property type="match status" value="1"/>
</dbReference>
<comment type="subcellular location">
    <subcellularLocation>
        <location evidence="3">Cell membrane</location>
        <topology evidence="3">Lipid-anchor</topology>
        <topology evidence="3">GPI-anchor</topology>
    </subcellularLocation>
    <subcellularLocation>
        <location evidence="2">Cell membrane</location>
        <topology evidence="2">Single-pass type II membrane protein</topology>
    </subcellularLocation>
</comment>
<name>A0A8B8F5B9_9HEMI</name>
<keyword evidence="21" id="KW-0325">Glycoprotein</keyword>
<feature type="domain" description="ERAP1-like C-terminal" evidence="28">
    <location>
        <begin position="563"/>
        <end position="723"/>
    </location>
</feature>
<feature type="binding site" evidence="24">
    <location>
        <position position="329"/>
    </location>
    <ligand>
        <name>Zn(2+)</name>
        <dbReference type="ChEBI" id="CHEBI:29105"/>
        <note>catalytic</note>
    </ligand>
</feature>
<dbReference type="Gene3D" id="1.25.50.20">
    <property type="match status" value="1"/>
</dbReference>
<keyword evidence="30" id="KW-1185">Reference proteome</keyword>
<evidence type="ECO:0000256" key="13">
    <source>
        <dbReference type="ARBA" id="ARBA00022801"/>
    </source>
</evidence>
<dbReference type="PRINTS" id="PR00756">
    <property type="entry name" value="ALADIPTASE"/>
</dbReference>
<evidence type="ECO:0000256" key="25">
    <source>
        <dbReference type="PIRSR" id="PIRSR634016-4"/>
    </source>
</evidence>
<dbReference type="InterPro" id="IPR027268">
    <property type="entry name" value="Peptidase_M4/M1_CTD_sf"/>
</dbReference>
<proteinExistence type="inferred from homology"/>
<evidence type="ECO:0000256" key="11">
    <source>
        <dbReference type="ARBA" id="ARBA00022723"/>
    </source>
</evidence>
<dbReference type="GO" id="GO:0070006">
    <property type="term" value="F:metalloaminopeptidase activity"/>
    <property type="evidence" value="ECO:0007669"/>
    <property type="project" value="TreeGrafter"/>
</dbReference>
<keyword evidence="7" id="KW-1003">Cell membrane</keyword>
<keyword evidence="14 24" id="KW-0862">Zinc</keyword>
<feature type="binding site" evidence="24">
    <location>
        <position position="352"/>
    </location>
    <ligand>
        <name>Zn(2+)</name>
        <dbReference type="ChEBI" id="CHEBI:29105"/>
        <note>catalytic</note>
    </ligand>
</feature>
<keyword evidence="11 24" id="KW-0479">Metal-binding</keyword>
<dbReference type="GO" id="GO:0005886">
    <property type="term" value="C:plasma membrane"/>
    <property type="evidence" value="ECO:0007669"/>
    <property type="project" value="UniProtKB-SubCell"/>
</dbReference>
<evidence type="ECO:0000256" key="5">
    <source>
        <dbReference type="ARBA" id="ARBA00011748"/>
    </source>
</evidence>
<keyword evidence="17" id="KW-1133">Transmembrane helix</keyword>
<evidence type="ECO:0000259" key="27">
    <source>
        <dbReference type="Pfam" id="PF01433"/>
    </source>
</evidence>
<evidence type="ECO:0000256" key="23">
    <source>
        <dbReference type="PIRSR" id="PIRSR634016-1"/>
    </source>
</evidence>
<feature type="binding site" evidence="24">
    <location>
        <position position="333"/>
    </location>
    <ligand>
        <name>Zn(2+)</name>
        <dbReference type="ChEBI" id="CHEBI:29105"/>
        <note>catalytic</note>
    </ligand>
</feature>
<evidence type="ECO:0000256" key="26">
    <source>
        <dbReference type="RuleBase" id="RU364040"/>
    </source>
</evidence>
<dbReference type="Gene3D" id="1.10.390.10">
    <property type="entry name" value="Neutral Protease Domain 2"/>
    <property type="match status" value="1"/>
</dbReference>
<evidence type="ECO:0000256" key="3">
    <source>
        <dbReference type="ARBA" id="ARBA00004609"/>
    </source>
</evidence>
<dbReference type="GO" id="GO:0043171">
    <property type="term" value="P:peptide catabolic process"/>
    <property type="evidence" value="ECO:0007669"/>
    <property type="project" value="TreeGrafter"/>
</dbReference>
<dbReference type="GO" id="GO:0098552">
    <property type="term" value="C:side of membrane"/>
    <property type="evidence" value="ECO:0007669"/>
    <property type="project" value="UniProtKB-KW"/>
</dbReference>
<dbReference type="PANTHER" id="PTHR11533">
    <property type="entry name" value="PROTEASE M1 ZINC METALLOPROTEASE"/>
    <property type="match status" value="1"/>
</dbReference>
<keyword evidence="8" id="KW-0336">GPI-anchor</keyword>
<keyword evidence="19" id="KW-0472">Membrane</keyword>
<dbReference type="InterPro" id="IPR042097">
    <property type="entry name" value="Aminopeptidase_N-like_N_sf"/>
</dbReference>
<dbReference type="FunFam" id="1.10.390.10:FF:000013">
    <property type="entry name" value="Aminopeptidase N"/>
    <property type="match status" value="1"/>
</dbReference>
<dbReference type="InterPro" id="IPR034016">
    <property type="entry name" value="M1_APN-typ"/>
</dbReference>
<dbReference type="InterPro" id="IPR001930">
    <property type="entry name" value="Peptidase_M1"/>
</dbReference>
<evidence type="ECO:0000256" key="1">
    <source>
        <dbReference type="ARBA" id="ARBA00001703"/>
    </source>
</evidence>
<evidence type="ECO:0000256" key="16">
    <source>
        <dbReference type="ARBA" id="ARBA00022968"/>
    </source>
</evidence>
<gene>
    <name evidence="31" type="primary">LOC112679985</name>
</gene>
<feature type="domain" description="Aminopeptidase N-like N-terminal" evidence="29">
    <location>
        <begin position="41"/>
        <end position="228"/>
    </location>
</feature>
<keyword evidence="10" id="KW-0812">Transmembrane</keyword>
<evidence type="ECO:0000256" key="6">
    <source>
        <dbReference type="ARBA" id="ARBA00022438"/>
    </source>
</evidence>
<dbReference type="Gene3D" id="2.60.40.1730">
    <property type="entry name" value="tricorn interacting facor f3 domain"/>
    <property type="match status" value="1"/>
</dbReference>
<dbReference type="Pfam" id="PF17900">
    <property type="entry name" value="Peptidase_M1_N"/>
    <property type="match status" value="1"/>
</dbReference>
<dbReference type="OrthoDB" id="6617475at2759"/>
<keyword evidence="12" id="KW-0732">Signal</keyword>
<dbReference type="PANTHER" id="PTHR11533:SF276">
    <property type="entry name" value="GLUTAMYL AMINOPEPTIDASE"/>
    <property type="match status" value="1"/>
</dbReference>
<evidence type="ECO:0000256" key="9">
    <source>
        <dbReference type="ARBA" id="ARBA00022670"/>
    </source>
</evidence>
<feature type="site" description="Transition state stabilizer" evidence="25">
    <location>
        <position position="414"/>
    </location>
</feature>
<reference evidence="31" key="1">
    <citation type="submission" date="2025-08" db="UniProtKB">
        <authorList>
            <consortium name="RefSeq"/>
        </authorList>
    </citation>
    <scope>IDENTIFICATION</scope>
    <source>
        <tissue evidence="31">Whole body</tissue>
    </source>
</reference>
<comment type="cofactor">
    <cofactor evidence="24 26">
        <name>Zn(2+)</name>
        <dbReference type="ChEBI" id="CHEBI:29105"/>
    </cofactor>
    <text evidence="24 26">Binds 1 zinc ion per subunit.</text>
</comment>
<evidence type="ECO:0000259" key="29">
    <source>
        <dbReference type="Pfam" id="PF17900"/>
    </source>
</evidence>
<comment type="similarity">
    <text evidence="4 26">Belongs to the peptidase M1 family.</text>
</comment>
<keyword evidence="9 26" id="KW-0645">Protease</keyword>
<evidence type="ECO:0000313" key="30">
    <source>
        <dbReference type="Proteomes" id="UP000694846"/>
    </source>
</evidence>
<dbReference type="EC" id="3.4.11.-" evidence="26"/>
<evidence type="ECO:0000256" key="24">
    <source>
        <dbReference type="PIRSR" id="PIRSR634016-3"/>
    </source>
</evidence>
<evidence type="ECO:0000256" key="18">
    <source>
        <dbReference type="ARBA" id="ARBA00023049"/>
    </source>
</evidence>
<comment type="catalytic activity">
    <reaction evidence="1">
        <text>Release of N-terminal glutamate (and to a lesser extent aspartate) from a peptide.</text>
        <dbReference type="EC" id="3.4.11.7"/>
    </reaction>
</comment>
<protein>
    <recommendedName>
        <fullName evidence="26">Aminopeptidase</fullName>
        <ecNumber evidence="26">3.4.11.-</ecNumber>
    </recommendedName>
</protein>
<evidence type="ECO:0000256" key="8">
    <source>
        <dbReference type="ARBA" id="ARBA00022622"/>
    </source>
</evidence>
<evidence type="ECO:0000313" key="31">
    <source>
        <dbReference type="RefSeq" id="XP_025405730.1"/>
    </source>
</evidence>
<dbReference type="InterPro" id="IPR050344">
    <property type="entry name" value="Peptidase_M1_aminopeptidases"/>
</dbReference>
<evidence type="ECO:0000256" key="10">
    <source>
        <dbReference type="ARBA" id="ARBA00022692"/>
    </source>
</evidence>
<keyword evidence="16" id="KW-0735">Signal-anchor</keyword>
<accession>A0A8B8F5B9</accession>
<dbReference type="GO" id="GO:0008270">
    <property type="term" value="F:zinc ion binding"/>
    <property type="evidence" value="ECO:0007669"/>
    <property type="project" value="UniProtKB-UniRule"/>
</dbReference>
<evidence type="ECO:0000256" key="14">
    <source>
        <dbReference type="ARBA" id="ARBA00022833"/>
    </source>
</evidence>
<evidence type="ECO:0000256" key="20">
    <source>
        <dbReference type="ARBA" id="ARBA00023157"/>
    </source>
</evidence>
<keyword evidence="13 26" id="KW-0378">Hydrolase</keyword>
<feature type="active site" description="Proton acceptor" evidence="23">
    <location>
        <position position="330"/>
    </location>
</feature>
<dbReference type="GO" id="GO:0042277">
    <property type="term" value="F:peptide binding"/>
    <property type="evidence" value="ECO:0007669"/>
    <property type="project" value="TreeGrafter"/>
</dbReference>
<dbReference type="SUPFAM" id="SSF55486">
    <property type="entry name" value="Metalloproteases ('zincins'), catalytic domain"/>
    <property type="match status" value="1"/>
</dbReference>
<dbReference type="Proteomes" id="UP000694846">
    <property type="component" value="Unplaced"/>
</dbReference>
<evidence type="ECO:0000259" key="28">
    <source>
        <dbReference type="Pfam" id="PF11838"/>
    </source>
</evidence>
<evidence type="ECO:0000256" key="7">
    <source>
        <dbReference type="ARBA" id="ARBA00022475"/>
    </source>
</evidence>
<keyword evidence="6 26" id="KW-0031">Aminopeptidase</keyword>
<dbReference type="GO" id="GO:0005737">
    <property type="term" value="C:cytoplasm"/>
    <property type="evidence" value="ECO:0007669"/>
    <property type="project" value="TreeGrafter"/>
</dbReference>
<evidence type="ECO:0000256" key="12">
    <source>
        <dbReference type="ARBA" id="ARBA00022729"/>
    </source>
</evidence>
<dbReference type="GO" id="GO:0005615">
    <property type="term" value="C:extracellular space"/>
    <property type="evidence" value="ECO:0007669"/>
    <property type="project" value="TreeGrafter"/>
</dbReference>
<dbReference type="InterPro" id="IPR014782">
    <property type="entry name" value="Peptidase_M1_dom"/>
</dbReference>